<evidence type="ECO:0000256" key="1">
    <source>
        <dbReference type="ARBA" id="ARBA00023015"/>
    </source>
</evidence>
<dbReference type="Pfam" id="PF00440">
    <property type="entry name" value="TetR_N"/>
    <property type="match status" value="1"/>
</dbReference>
<feature type="domain" description="HTH tetR-type" evidence="5">
    <location>
        <begin position="3"/>
        <end position="63"/>
    </location>
</feature>
<keyword evidence="2 4" id="KW-0238">DNA-binding</keyword>
<dbReference type="SUPFAM" id="SSF46689">
    <property type="entry name" value="Homeodomain-like"/>
    <property type="match status" value="1"/>
</dbReference>
<dbReference type="Proteomes" id="UP000503820">
    <property type="component" value="Unassembled WGS sequence"/>
</dbReference>
<accession>A0A7J0BXL7</accession>
<sequence length="217" mass="24133">MSEETRQRIIETGAELIHRQGFTGTGLKEILEAAGVPKGSFYHYFKSKEAFGLAVVDHFSASFGQIFLRIARDTSLSAFTRIQTILSTFEDYFRQHGCTRGCPIGNLAQEMGGLSEPFQQHLRAAMDRMAKGFEHLIRQGQETGEIRADLDPAETAYFLVSCWHGAIIRMKVTRSADPLILCRRFFSEILLSRPVTSRSDAEPATLPANQSGGQACL</sequence>
<dbReference type="AlphaFoldDB" id="A0A7J0BXL7"/>
<dbReference type="Pfam" id="PF16925">
    <property type="entry name" value="TetR_C_13"/>
    <property type="match status" value="1"/>
</dbReference>
<dbReference type="InterPro" id="IPR009057">
    <property type="entry name" value="Homeodomain-like_sf"/>
</dbReference>
<evidence type="ECO:0000256" key="4">
    <source>
        <dbReference type="PROSITE-ProRule" id="PRU00335"/>
    </source>
</evidence>
<dbReference type="InterPro" id="IPR011075">
    <property type="entry name" value="TetR_C"/>
</dbReference>
<evidence type="ECO:0000256" key="2">
    <source>
        <dbReference type="ARBA" id="ARBA00023125"/>
    </source>
</evidence>
<dbReference type="PROSITE" id="PS50977">
    <property type="entry name" value="HTH_TETR_2"/>
    <property type="match status" value="1"/>
</dbReference>
<feature type="DNA-binding region" description="H-T-H motif" evidence="4">
    <location>
        <begin position="26"/>
        <end position="45"/>
    </location>
</feature>
<evidence type="ECO:0000313" key="7">
    <source>
        <dbReference type="Proteomes" id="UP000503820"/>
    </source>
</evidence>
<dbReference type="PANTHER" id="PTHR47506">
    <property type="entry name" value="TRANSCRIPTIONAL REGULATORY PROTEIN"/>
    <property type="match status" value="1"/>
</dbReference>
<dbReference type="SUPFAM" id="SSF48498">
    <property type="entry name" value="Tetracyclin repressor-like, C-terminal domain"/>
    <property type="match status" value="1"/>
</dbReference>
<keyword evidence="1" id="KW-0805">Transcription regulation</keyword>
<keyword evidence="7" id="KW-1185">Reference proteome</keyword>
<protein>
    <submittedName>
        <fullName evidence="6">TetR family transcriptional regulator</fullName>
    </submittedName>
</protein>
<reference evidence="6 7" key="1">
    <citation type="submission" date="2020-05" db="EMBL/GenBank/DDBJ databases">
        <title>Draft genome sequence of Desulfovibrio psychrotolerans JS1T.</title>
        <authorList>
            <person name="Ueno A."/>
            <person name="Tamazawa S."/>
            <person name="Tamamura S."/>
            <person name="Murakami T."/>
            <person name="Kiyama T."/>
            <person name="Inomata H."/>
            <person name="Amano Y."/>
            <person name="Miyakawa K."/>
            <person name="Tamaki H."/>
            <person name="Naganuma T."/>
            <person name="Kaneko K."/>
        </authorList>
    </citation>
    <scope>NUCLEOTIDE SEQUENCE [LARGE SCALE GENOMIC DNA]</scope>
    <source>
        <strain evidence="6 7">JS1</strain>
    </source>
</reference>
<keyword evidence="3" id="KW-0804">Transcription</keyword>
<dbReference type="EMBL" id="BLVP01000010">
    <property type="protein sequence ID" value="GFM37921.1"/>
    <property type="molecule type" value="Genomic_DNA"/>
</dbReference>
<evidence type="ECO:0000313" key="6">
    <source>
        <dbReference type="EMBL" id="GFM37921.1"/>
    </source>
</evidence>
<dbReference type="RefSeq" id="WP_174410537.1">
    <property type="nucleotide sequence ID" value="NZ_BLVP01000010.1"/>
</dbReference>
<dbReference type="InterPro" id="IPR001647">
    <property type="entry name" value="HTH_TetR"/>
</dbReference>
<dbReference type="Gene3D" id="1.10.357.10">
    <property type="entry name" value="Tetracycline Repressor, domain 2"/>
    <property type="match status" value="1"/>
</dbReference>
<dbReference type="PRINTS" id="PR00455">
    <property type="entry name" value="HTHTETR"/>
</dbReference>
<organism evidence="6 7">
    <name type="scientific">Desulfovibrio psychrotolerans</name>
    <dbReference type="NCBI Taxonomy" id="415242"/>
    <lineage>
        <taxon>Bacteria</taxon>
        <taxon>Pseudomonadati</taxon>
        <taxon>Thermodesulfobacteriota</taxon>
        <taxon>Desulfovibrionia</taxon>
        <taxon>Desulfovibrionales</taxon>
        <taxon>Desulfovibrionaceae</taxon>
        <taxon>Desulfovibrio</taxon>
    </lineage>
</organism>
<dbReference type="PANTHER" id="PTHR47506:SF6">
    <property type="entry name" value="HTH-TYPE TRANSCRIPTIONAL REPRESSOR NEMR"/>
    <property type="match status" value="1"/>
</dbReference>
<gene>
    <name evidence="6" type="ORF">DSM19430T_26050</name>
</gene>
<comment type="caution">
    <text evidence="6">The sequence shown here is derived from an EMBL/GenBank/DDBJ whole genome shotgun (WGS) entry which is preliminary data.</text>
</comment>
<proteinExistence type="predicted"/>
<dbReference type="GO" id="GO:0003677">
    <property type="term" value="F:DNA binding"/>
    <property type="evidence" value="ECO:0007669"/>
    <property type="project" value="UniProtKB-UniRule"/>
</dbReference>
<evidence type="ECO:0000259" key="5">
    <source>
        <dbReference type="PROSITE" id="PS50977"/>
    </source>
</evidence>
<dbReference type="InterPro" id="IPR036271">
    <property type="entry name" value="Tet_transcr_reg_TetR-rel_C_sf"/>
</dbReference>
<name>A0A7J0BXL7_9BACT</name>
<evidence type="ECO:0000256" key="3">
    <source>
        <dbReference type="ARBA" id="ARBA00023163"/>
    </source>
</evidence>